<gene>
    <name evidence="3" type="ORF">VW23_002835</name>
</gene>
<protein>
    <recommendedName>
        <fullName evidence="2">TIR domain-containing protein</fullName>
    </recommendedName>
</protein>
<dbReference type="InterPro" id="IPR035897">
    <property type="entry name" value="Toll_tir_struct_dom_sf"/>
</dbReference>
<feature type="domain" description="TIR" evidence="2">
    <location>
        <begin position="44"/>
        <end position="182"/>
    </location>
</feature>
<evidence type="ECO:0000256" key="1">
    <source>
        <dbReference type="SAM" id="Phobius"/>
    </source>
</evidence>
<dbReference type="Gene3D" id="3.60.15.10">
    <property type="entry name" value="Ribonuclease Z/Hydroxyacylglutathione hydrolase-like"/>
    <property type="match status" value="1"/>
</dbReference>
<dbReference type="SUPFAM" id="SSF52200">
    <property type="entry name" value="Toll/Interleukin receptor TIR domain"/>
    <property type="match status" value="1"/>
</dbReference>
<dbReference type="Pfam" id="PF13676">
    <property type="entry name" value="TIR_2"/>
    <property type="match status" value="1"/>
</dbReference>
<accession>A0A1E5XJT1</accession>
<dbReference type="Gene3D" id="3.40.50.10140">
    <property type="entry name" value="Toll/interleukin-1 receptor homology (TIR) domain"/>
    <property type="match status" value="1"/>
</dbReference>
<dbReference type="PANTHER" id="PTHR30619">
    <property type="entry name" value="DNA INTERNALIZATION/COMPETENCE PROTEIN COMEC/REC2"/>
    <property type="match status" value="1"/>
</dbReference>
<sequence>MAETVTETTGGGAARNGWRAIARALSRAVRTVRQIPRAIADLIFGYDFFISYAHADGHEYPRLLRERLEDLPARYRVFYDKTGFVAGGSLTFETRRRIRMSTHLILLARPAALNTSHWVGKEVELFSKLDRNMFTVEFGDLISGLSPSRPIAAFLQDPITIRETPGANSPSESVIADLNRSFEGVRQETRRVRFLALAALFFLLLASFAGWQWYEAESRQRISEAMRLDALVGQHYAVANRILAEWDSEWARQIEIENDLSLIKARVGISIARPQPALAPPEVDVLAPNSTSDSGSLPVLTETQALQRENNLRQEIFGIGQLRRALLEQALAERANGAKLRIEADIAWQRAQAYNSSALTSRQPVASPDVFSIEVLSVGFGESLILHYGDPAAPRLILIDGGQPRSYAQSLRPRLSALKRAVSPDLPLGLQYVIVSNQDNDRLGGVLWLLRELAEQATAEPLQLEIANLWYGSFGPGFEGWQKAEARLLVERLGIPINAPFSRIVMRPRNGTVTVDMGNGLMATVLSPTIEEVTDLYDHWVEQAERSSHELLVAPADTFEGVSGVQIDDSLALPERPANCLDGSIPNRASHVLLFSYRDRTFLHGGDACGSQIEYGLRAAGLLSEEHPTFTVDVMLVPHQGSDRNVSPEFFSAVKAKTYLFTGDGTFGNPESETLRMILEARKGEDYTFQFIARDGADGFGERLDAFFENWPAAEYGYKRVFRSSTRAAMTVDLLERVRY</sequence>
<dbReference type="InterPro" id="IPR036866">
    <property type="entry name" value="RibonucZ/Hydroxyglut_hydro"/>
</dbReference>
<evidence type="ECO:0000313" key="3">
    <source>
        <dbReference type="EMBL" id="OEO28841.1"/>
    </source>
</evidence>
<reference evidence="3 4" key="1">
    <citation type="journal article" date="2015" name="Genome Announc.">
        <title>Genome Assemblies of Three Soil-Associated Devosia species: D. insulae, D. limi, and D. soli.</title>
        <authorList>
            <person name="Hassan Y.I."/>
            <person name="Lepp D."/>
            <person name="Zhou T."/>
        </authorList>
    </citation>
    <scope>NUCLEOTIDE SEQUENCE [LARGE SCALE GENOMIC DNA]</scope>
    <source>
        <strain evidence="3 4">DS-56</strain>
    </source>
</reference>
<keyword evidence="4" id="KW-1185">Reference proteome</keyword>
<comment type="caution">
    <text evidence="3">The sequence shown here is derived from an EMBL/GenBank/DDBJ whole genome shotgun (WGS) entry which is preliminary data.</text>
</comment>
<dbReference type="PROSITE" id="PS50104">
    <property type="entry name" value="TIR"/>
    <property type="match status" value="1"/>
</dbReference>
<keyword evidence="1" id="KW-0472">Membrane</keyword>
<organism evidence="3 4">
    <name type="scientific">Devosia insulae DS-56</name>
    <dbReference type="NCBI Taxonomy" id="1116389"/>
    <lineage>
        <taxon>Bacteria</taxon>
        <taxon>Pseudomonadati</taxon>
        <taxon>Pseudomonadota</taxon>
        <taxon>Alphaproteobacteria</taxon>
        <taxon>Hyphomicrobiales</taxon>
        <taxon>Devosiaceae</taxon>
        <taxon>Devosia</taxon>
    </lineage>
</organism>
<keyword evidence="1" id="KW-1133">Transmembrane helix</keyword>
<dbReference type="PANTHER" id="PTHR30619:SF1">
    <property type="entry name" value="RECOMBINATION PROTEIN 2"/>
    <property type="match status" value="1"/>
</dbReference>
<feature type="transmembrane region" description="Helical" evidence="1">
    <location>
        <begin position="194"/>
        <end position="214"/>
    </location>
</feature>
<dbReference type="Proteomes" id="UP000095463">
    <property type="component" value="Unassembled WGS sequence"/>
</dbReference>
<evidence type="ECO:0000313" key="4">
    <source>
        <dbReference type="Proteomes" id="UP000095463"/>
    </source>
</evidence>
<dbReference type="InterPro" id="IPR052159">
    <property type="entry name" value="Competence_DNA_uptake"/>
</dbReference>
<keyword evidence="1" id="KW-0812">Transmembrane</keyword>
<dbReference type="SUPFAM" id="SSF56281">
    <property type="entry name" value="Metallo-hydrolase/oxidoreductase"/>
    <property type="match status" value="1"/>
</dbReference>
<dbReference type="AlphaFoldDB" id="A0A1E5XJT1"/>
<evidence type="ECO:0000259" key="2">
    <source>
        <dbReference type="PROSITE" id="PS50104"/>
    </source>
</evidence>
<dbReference type="GO" id="GO:0007165">
    <property type="term" value="P:signal transduction"/>
    <property type="evidence" value="ECO:0007669"/>
    <property type="project" value="InterPro"/>
</dbReference>
<dbReference type="EMBL" id="LAJE02000353">
    <property type="protein sequence ID" value="OEO28841.1"/>
    <property type="molecule type" value="Genomic_DNA"/>
</dbReference>
<dbReference type="InterPro" id="IPR000157">
    <property type="entry name" value="TIR_dom"/>
</dbReference>
<proteinExistence type="predicted"/>
<dbReference type="OrthoDB" id="418728at2"/>
<name>A0A1E5XJT1_9HYPH</name>